<dbReference type="SUPFAM" id="SSF111369">
    <property type="entry name" value="HlyD-like secretion proteins"/>
    <property type="match status" value="1"/>
</dbReference>
<dbReference type="Gene3D" id="6.10.140.1990">
    <property type="match status" value="1"/>
</dbReference>
<evidence type="ECO:0000313" key="11">
    <source>
        <dbReference type="Proteomes" id="UP001108027"/>
    </source>
</evidence>
<evidence type="ECO:0000256" key="5">
    <source>
        <dbReference type="SAM" id="Coils"/>
    </source>
</evidence>
<dbReference type="InterPro" id="IPR058626">
    <property type="entry name" value="MdtA-like_b-barrel"/>
</dbReference>
<dbReference type="Proteomes" id="UP001108027">
    <property type="component" value="Unassembled WGS sequence"/>
</dbReference>
<evidence type="ECO:0000256" key="6">
    <source>
        <dbReference type="SAM" id="SignalP"/>
    </source>
</evidence>
<comment type="caution">
    <text evidence="10">The sequence shown here is derived from an EMBL/GenBank/DDBJ whole genome shotgun (WGS) entry which is preliminary data.</text>
</comment>
<dbReference type="GO" id="GO:1990195">
    <property type="term" value="C:macrolide transmembrane transporter complex"/>
    <property type="evidence" value="ECO:0007669"/>
    <property type="project" value="InterPro"/>
</dbReference>
<dbReference type="NCBIfam" id="TIGR01730">
    <property type="entry name" value="RND_mfp"/>
    <property type="match status" value="1"/>
</dbReference>
<dbReference type="Gene3D" id="2.40.30.170">
    <property type="match status" value="1"/>
</dbReference>
<feature type="chain" id="PRO_5040356525" evidence="6">
    <location>
        <begin position="26"/>
        <end position="379"/>
    </location>
</feature>
<evidence type="ECO:0000259" key="9">
    <source>
        <dbReference type="Pfam" id="PF25967"/>
    </source>
</evidence>
<dbReference type="InterPro" id="IPR006143">
    <property type="entry name" value="RND_pump_MFP"/>
</dbReference>
<comment type="subcellular location">
    <subcellularLocation>
        <location evidence="1">Cell membrane</location>
    </subcellularLocation>
</comment>
<organism evidence="10 11">
    <name type="scientific">Alloalcanivorax marinus</name>
    <dbReference type="NCBI Taxonomy" id="1177169"/>
    <lineage>
        <taxon>Bacteria</taxon>
        <taxon>Pseudomonadati</taxon>
        <taxon>Pseudomonadota</taxon>
        <taxon>Gammaproteobacteria</taxon>
        <taxon>Oceanospirillales</taxon>
        <taxon>Alcanivoracaceae</taxon>
        <taxon>Alloalcanivorax</taxon>
    </lineage>
</organism>
<evidence type="ECO:0000256" key="4">
    <source>
        <dbReference type="ARBA" id="ARBA00023054"/>
    </source>
</evidence>
<dbReference type="PANTHER" id="PTHR30469:SF33">
    <property type="entry name" value="SLR1207 PROTEIN"/>
    <property type="match status" value="1"/>
</dbReference>
<dbReference type="GO" id="GO:0015562">
    <property type="term" value="F:efflux transmembrane transporter activity"/>
    <property type="evidence" value="ECO:0007669"/>
    <property type="project" value="TreeGrafter"/>
</dbReference>
<proteinExistence type="inferred from homology"/>
<dbReference type="InterPro" id="IPR030190">
    <property type="entry name" value="MacA_alpha-hairpin_sf"/>
</dbReference>
<dbReference type="InterPro" id="IPR058625">
    <property type="entry name" value="MdtA-like_BSH"/>
</dbReference>
<evidence type="ECO:0000313" key="10">
    <source>
        <dbReference type="EMBL" id="MCC4309732.1"/>
    </source>
</evidence>
<gene>
    <name evidence="10" type="ORF">LL252_14255</name>
</gene>
<evidence type="ECO:0000256" key="2">
    <source>
        <dbReference type="ARBA" id="ARBA00009477"/>
    </source>
</evidence>
<dbReference type="Pfam" id="PF25967">
    <property type="entry name" value="RND-MFP_C"/>
    <property type="match status" value="1"/>
</dbReference>
<dbReference type="EMBL" id="JAJGNA010000021">
    <property type="protein sequence ID" value="MCC4309732.1"/>
    <property type="molecule type" value="Genomic_DNA"/>
</dbReference>
<accession>A0A9Q3UMM0</accession>
<feature type="domain" description="Multidrug resistance protein MdtA-like C-terminal permuted SH3" evidence="9">
    <location>
        <begin position="305"/>
        <end position="365"/>
    </location>
</feature>
<evidence type="ECO:0000256" key="1">
    <source>
        <dbReference type="ARBA" id="ARBA00004236"/>
    </source>
</evidence>
<dbReference type="Pfam" id="PF25944">
    <property type="entry name" value="Beta-barrel_RND"/>
    <property type="match status" value="1"/>
</dbReference>
<dbReference type="InterPro" id="IPR058627">
    <property type="entry name" value="MdtA-like_C"/>
</dbReference>
<feature type="domain" description="Multidrug resistance protein MdtA-like barrel-sandwich hybrid" evidence="7">
    <location>
        <begin position="62"/>
        <end position="214"/>
    </location>
</feature>
<dbReference type="AlphaFoldDB" id="A0A9Q3UMM0"/>
<evidence type="ECO:0000256" key="3">
    <source>
        <dbReference type="ARBA" id="ARBA00022448"/>
    </source>
</evidence>
<evidence type="ECO:0000259" key="7">
    <source>
        <dbReference type="Pfam" id="PF25917"/>
    </source>
</evidence>
<feature type="domain" description="Multidrug resistance protein MdtA-like beta-barrel" evidence="8">
    <location>
        <begin position="223"/>
        <end position="297"/>
    </location>
</feature>
<keyword evidence="3" id="KW-0813">Transport</keyword>
<dbReference type="GO" id="GO:1990961">
    <property type="term" value="P:xenobiotic detoxification by transmembrane export across the plasma membrane"/>
    <property type="evidence" value="ECO:0007669"/>
    <property type="project" value="InterPro"/>
</dbReference>
<feature type="signal peptide" evidence="6">
    <location>
        <begin position="1"/>
        <end position="25"/>
    </location>
</feature>
<dbReference type="Pfam" id="PF25917">
    <property type="entry name" value="BSH_RND"/>
    <property type="match status" value="1"/>
</dbReference>
<comment type="similarity">
    <text evidence="2">Belongs to the membrane fusion protein (MFP) (TC 8.A.1) family.</text>
</comment>
<dbReference type="PANTHER" id="PTHR30469">
    <property type="entry name" value="MULTIDRUG RESISTANCE PROTEIN MDTA"/>
    <property type="match status" value="1"/>
</dbReference>
<evidence type="ECO:0000259" key="8">
    <source>
        <dbReference type="Pfam" id="PF25944"/>
    </source>
</evidence>
<dbReference type="Gene3D" id="2.40.50.100">
    <property type="match status" value="1"/>
</dbReference>
<dbReference type="Gene3D" id="2.40.420.20">
    <property type="match status" value="1"/>
</dbReference>
<dbReference type="GO" id="GO:0019898">
    <property type="term" value="C:extrinsic component of membrane"/>
    <property type="evidence" value="ECO:0007669"/>
    <property type="project" value="InterPro"/>
</dbReference>
<keyword evidence="4 5" id="KW-0175">Coiled coil</keyword>
<feature type="coiled-coil region" evidence="5">
    <location>
        <begin position="94"/>
        <end position="173"/>
    </location>
</feature>
<keyword evidence="6" id="KW-0732">Signal</keyword>
<name>A0A9Q3UMM0_9GAMM</name>
<dbReference type="RefSeq" id="WP_228234491.1">
    <property type="nucleotide sequence ID" value="NZ_ARXL01000057.1"/>
</dbReference>
<sequence>MDRIKRHPFLIVCACALLAALVWWAWPAAADGADQWRTAQVERTDIEDRVTALGTLEPLDYVDVGAQVSGQLEKLHVDVGDKVKEGQLLAEIDASVQQARVDEGEAQLDALRAQLEQQRAELELAQLQFQRQERLRGADATSDDAWQTARASLATTRAQLKVLQAQIKQNESSLAGDRATLGYATIYAPRDGTVVTLEARQGQTLNANQTTPTLLRIADLSSMTVSTQVSEADVDRLTPGMPVYFNTLGNGAVRYRSTLRQVLPTPEEVNNVVLYTAEFDIDNPEGRLMSGMTAQVFFVVEAAEQALSVPAAAIKGDADNTWVQVLDGKGRPRRQPVTTGVSDRVRTQILDGLSDGDTVVIGQVQAAREADAPRRRGLF</sequence>
<dbReference type="GO" id="GO:0030313">
    <property type="term" value="C:cell envelope"/>
    <property type="evidence" value="ECO:0007669"/>
    <property type="project" value="UniProtKB-SubCell"/>
</dbReference>
<protein>
    <submittedName>
        <fullName evidence="10">Efflux RND transporter periplasmic adaptor subunit</fullName>
    </submittedName>
</protein>
<keyword evidence="11" id="KW-1185">Reference proteome</keyword>
<reference evidence="10" key="1">
    <citation type="submission" date="2021-10" db="EMBL/GenBank/DDBJ databases">
        <title>The diversity and Nitrogen Metabolism of Culturable Nitrate-Utilizing Bacteria Within the Oxygen Minimum Zone of the Changjiang (Yangtze River)Estuary.</title>
        <authorList>
            <person name="Zhang D."/>
            <person name="Zheng J."/>
            <person name="Liu S."/>
            <person name="He W."/>
        </authorList>
    </citation>
    <scope>NUCLEOTIDE SEQUENCE</scope>
    <source>
        <strain evidence="10">FXH-223</strain>
    </source>
</reference>
<dbReference type="GO" id="GO:1990281">
    <property type="term" value="C:efflux pump complex"/>
    <property type="evidence" value="ECO:0007669"/>
    <property type="project" value="TreeGrafter"/>
</dbReference>